<feature type="non-terminal residue" evidence="3">
    <location>
        <position position="1"/>
    </location>
</feature>
<name>A0A3R7Q318_PENVA</name>
<organism evidence="3 4">
    <name type="scientific">Penaeus vannamei</name>
    <name type="common">Whiteleg shrimp</name>
    <name type="synonym">Litopenaeus vannamei</name>
    <dbReference type="NCBI Taxonomy" id="6689"/>
    <lineage>
        <taxon>Eukaryota</taxon>
        <taxon>Metazoa</taxon>
        <taxon>Ecdysozoa</taxon>
        <taxon>Arthropoda</taxon>
        <taxon>Crustacea</taxon>
        <taxon>Multicrustacea</taxon>
        <taxon>Malacostraca</taxon>
        <taxon>Eumalacostraca</taxon>
        <taxon>Eucarida</taxon>
        <taxon>Decapoda</taxon>
        <taxon>Dendrobranchiata</taxon>
        <taxon>Penaeoidea</taxon>
        <taxon>Penaeidae</taxon>
        <taxon>Penaeus</taxon>
    </lineage>
</organism>
<evidence type="ECO:0000256" key="1">
    <source>
        <dbReference type="SAM" id="MobiDB-lite"/>
    </source>
</evidence>
<reference evidence="3 4" key="2">
    <citation type="submission" date="2019-01" db="EMBL/GenBank/DDBJ databases">
        <title>The decoding of complex shrimp genome reveals the adaptation for benthos swimmer, frequently molting mechanism and breeding impact on genome.</title>
        <authorList>
            <person name="Sun Y."/>
            <person name="Gao Y."/>
            <person name="Yu Y."/>
        </authorList>
    </citation>
    <scope>NUCLEOTIDE SEQUENCE [LARGE SCALE GENOMIC DNA]</scope>
    <source>
        <tissue evidence="3">Muscle</tissue>
    </source>
</reference>
<keyword evidence="4" id="KW-1185">Reference proteome</keyword>
<dbReference type="PROSITE" id="PS50837">
    <property type="entry name" value="NACHT"/>
    <property type="match status" value="1"/>
</dbReference>
<dbReference type="InterPro" id="IPR027417">
    <property type="entry name" value="P-loop_NTPase"/>
</dbReference>
<dbReference type="EMBL" id="QCYY01002829">
    <property type="protein sequence ID" value="ROT67239.1"/>
    <property type="molecule type" value="Genomic_DNA"/>
</dbReference>
<comment type="caution">
    <text evidence="3">The sequence shown here is derived from an EMBL/GenBank/DDBJ whole genome shotgun (WGS) entry which is preliminary data.</text>
</comment>
<evidence type="ECO:0000259" key="2">
    <source>
        <dbReference type="PROSITE" id="PS50837"/>
    </source>
</evidence>
<accession>A0A3R7Q318</accession>
<protein>
    <recommendedName>
        <fullName evidence="2">NACHT domain-containing protein</fullName>
    </recommendedName>
</protein>
<dbReference type="CDD" id="cd02019">
    <property type="entry name" value="NK"/>
    <property type="match status" value="1"/>
</dbReference>
<reference evidence="3 4" key="1">
    <citation type="submission" date="2018-04" db="EMBL/GenBank/DDBJ databases">
        <authorList>
            <person name="Zhang X."/>
            <person name="Yuan J."/>
            <person name="Li F."/>
            <person name="Xiang J."/>
        </authorList>
    </citation>
    <scope>NUCLEOTIDE SEQUENCE [LARGE SCALE GENOMIC DNA]</scope>
    <source>
        <tissue evidence="3">Muscle</tissue>
    </source>
</reference>
<feature type="region of interest" description="Disordered" evidence="1">
    <location>
        <begin position="1"/>
        <end position="28"/>
    </location>
</feature>
<dbReference type="PANTHER" id="PTHR46844:SF1">
    <property type="entry name" value="SLR5058 PROTEIN"/>
    <property type="match status" value="1"/>
</dbReference>
<dbReference type="InterPro" id="IPR007111">
    <property type="entry name" value="NACHT_NTPase"/>
</dbReference>
<dbReference type="SUPFAM" id="SSF52540">
    <property type="entry name" value="P-loop containing nucleoside triphosphate hydrolases"/>
    <property type="match status" value="1"/>
</dbReference>
<dbReference type="Gene3D" id="3.40.50.300">
    <property type="entry name" value="P-loop containing nucleotide triphosphate hydrolases"/>
    <property type="match status" value="1"/>
</dbReference>
<sequence length="1189" mass="135311">FSAEMQPSPPSRPAALQTHSNHVSQNGSNLTFTEQDRCLLRLQKIMKRDARDVLHYVFLLGTRDRDVTKPLDSYLFSLGFTVHQLRARFNKSQREKFLSDYDGHSYDVSLLWTCIMLTCFRHDPKLFWVTSYLESLISAIKNFRNTMMHDGFTGSQTDFMQEMEKIRKTLIEILTTAGEVYGVDDQTISQKVQNLNLSINKVRDDSFDSWDITSYQNENLFSLKLEMILSDGVQELRSLYSQWSCVTPVTFLFDDMQLKVDAIYTSLSIVKGGPEGCNQEINYEDIIQYAQTSNTQTSLSNVAQIILLEGVSGSGKSTLAKVLMSQWIAKKSAVKGLADFDLLIYVECRNSSLTTFSHYLSSLMPKTASSFMLDDLLKCVLNLRLLMIVDGLDELNENSSSFLAEILQLKRTVDITIFCTTRPEKVKQFWKLVPEGFQVTSLVIMGVPESRRIDFVLKYYNEMKKTHTIHNTEGLTRFLTSSSLRDHWRLPLNLMLVAMLWAKSSGSKEDSLSTTTKLYIEFQRITKEKLICRIKGNEKTRHLENLEEKLEKFLSTLYWEALRSLGHDDIFLPDESTSRLRDACISVGLPCEEVFGAFFMQMNTWTSSGPHTRTSFFHKGMQDFYAALFILKKLNNEMTNVSALIQGFQNVMALHNIQDDVRQEITKTVSDIFTKYTTLPSTSPSSRNTNMGYSNGKCNYVNCSSISFSESPVNEISLKLDKDKDCSAKEKNQESTYAHFDDNVAGVTTNTVGDSVENLYKESTVSKEYTEPASEKKAIRSKKQGERNIKTLIASKTLCLKAIMTFTSYMPTAASTSEVKRDSATQRTMDTSTPRCWSIARTLEELSQGKIKYCTMNKYQNMLLHLGGLLHNTSGKLEREIAEELVTMLVKSNLQSRRQWIDLLSEVECDDETTCAVVRHVPTLVNGLVEVEDTTVDVYAALLRLGCPSAVKIRIKGDAEKIPRLHNLLKVLANERTPLMLYFWKDFQHARHCQYHNDMAHDVFSRCHVTKFSGCLDRRTATCLPNTLEGLSLAIVDDQHYKELTPVFTGLLSAAPRLCFLWLHITTSTDFSILQPLPHIRDSLRLYLSHVGDSDIKWVAKTCLALKPPSKEYTNLRFPRSDLTTKGCRKLVQALKKAQVRLAFGGVWVSSAKILHEEEEDVERSLKTTCKDILGCNFRLTTEDEIWSS</sequence>
<gene>
    <name evidence="3" type="ORF">C7M84_014678</name>
</gene>
<dbReference type="Proteomes" id="UP000283509">
    <property type="component" value="Unassembled WGS sequence"/>
</dbReference>
<dbReference type="PANTHER" id="PTHR46844">
    <property type="entry name" value="SLR5058 PROTEIN"/>
    <property type="match status" value="1"/>
</dbReference>
<evidence type="ECO:0000313" key="3">
    <source>
        <dbReference type="EMBL" id="ROT67239.1"/>
    </source>
</evidence>
<evidence type="ECO:0000313" key="4">
    <source>
        <dbReference type="Proteomes" id="UP000283509"/>
    </source>
</evidence>
<feature type="domain" description="NACHT" evidence="2">
    <location>
        <begin position="304"/>
        <end position="423"/>
    </location>
</feature>
<feature type="compositionally biased region" description="Polar residues" evidence="1">
    <location>
        <begin position="17"/>
        <end position="28"/>
    </location>
</feature>
<dbReference type="Pfam" id="PF05729">
    <property type="entry name" value="NACHT"/>
    <property type="match status" value="1"/>
</dbReference>
<dbReference type="AlphaFoldDB" id="A0A3R7Q318"/>
<dbReference type="OrthoDB" id="120976at2759"/>
<proteinExistence type="predicted"/>